<accession>A0A4Y3QTE9</accession>
<dbReference type="SUPFAM" id="SSF48452">
    <property type="entry name" value="TPR-like"/>
    <property type="match status" value="1"/>
</dbReference>
<dbReference type="PANTHER" id="PTHR47691">
    <property type="entry name" value="REGULATOR-RELATED"/>
    <property type="match status" value="1"/>
</dbReference>
<reference evidence="3 4" key="1">
    <citation type="submission" date="2019-06" db="EMBL/GenBank/DDBJ databases">
        <title>Whole genome shotgun sequence of Microbacterium testaceum NBRC 12675.</title>
        <authorList>
            <person name="Hosoyama A."/>
            <person name="Uohara A."/>
            <person name="Ohji S."/>
            <person name="Ichikawa N."/>
        </authorList>
    </citation>
    <scope>NUCLEOTIDE SEQUENCE [LARGE SCALE GENOMIC DNA]</scope>
    <source>
        <strain evidence="3 4">NBRC 12675</strain>
    </source>
</reference>
<dbReference type="SUPFAM" id="SSF52540">
    <property type="entry name" value="P-loop containing nucleoside triphosphate hydrolases"/>
    <property type="match status" value="1"/>
</dbReference>
<dbReference type="Gene3D" id="3.40.50.300">
    <property type="entry name" value="P-loop containing nucleotide triphosphate hydrolases"/>
    <property type="match status" value="1"/>
</dbReference>
<dbReference type="SMART" id="SM00862">
    <property type="entry name" value="Trans_reg_C"/>
    <property type="match status" value="1"/>
</dbReference>
<feature type="domain" description="OmpR/PhoB-type" evidence="2">
    <location>
        <begin position="17"/>
        <end position="87"/>
    </location>
</feature>
<dbReference type="Proteomes" id="UP000319525">
    <property type="component" value="Unassembled WGS sequence"/>
</dbReference>
<dbReference type="GO" id="GO:0043531">
    <property type="term" value="F:ADP binding"/>
    <property type="evidence" value="ECO:0007669"/>
    <property type="project" value="InterPro"/>
</dbReference>
<dbReference type="InterPro" id="IPR036388">
    <property type="entry name" value="WH-like_DNA-bd_sf"/>
</dbReference>
<gene>
    <name evidence="3" type="ORF">MTE01_32450</name>
</gene>
<dbReference type="GO" id="GO:0000160">
    <property type="term" value="P:phosphorelay signal transduction system"/>
    <property type="evidence" value="ECO:0007669"/>
    <property type="project" value="InterPro"/>
</dbReference>
<dbReference type="OrthoDB" id="9812579at2"/>
<comment type="caution">
    <text evidence="3">The sequence shown here is derived from an EMBL/GenBank/DDBJ whole genome shotgun (WGS) entry which is preliminary data.</text>
</comment>
<dbReference type="InterPro" id="IPR016032">
    <property type="entry name" value="Sig_transdc_resp-reg_C-effctor"/>
</dbReference>
<dbReference type="RefSeq" id="WP_141378370.1">
    <property type="nucleotide sequence ID" value="NZ_BJML01000016.1"/>
</dbReference>
<dbReference type="GO" id="GO:0006355">
    <property type="term" value="P:regulation of DNA-templated transcription"/>
    <property type="evidence" value="ECO:0007669"/>
    <property type="project" value="InterPro"/>
</dbReference>
<dbReference type="Pfam" id="PF13401">
    <property type="entry name" value="AAA_22"/>
    <property type="match status" value="1"/>
</dbReference>
<proteinExistence type="predicted"/>
<evidence type="ECO:0000313" key="3">
    <source>
        <dbReference type="EMBL" id="GEB47300.1"/>
    </source>
</evidence>
<name>A0A4Y3QTE9_MICTE</name>
<dbReference type="GO" id="GO:0003677">
    <property type="term" value="F:DNA binding"/>
    <property type="evidence" value="ECO:0007669"/>
    <property type="project" value="UniProtKB-KW"/>
</dbReference>
<dbReference type="EMBL" id="BJML01000016">
    <property type="protein sequence ID" value="GEB47300.1"/>
    <property type="molecule type" value="Genomic_DNA"/>
</dbReference>
<protein>
    <submittedName>
        <fullName evidence="3">SARP family transcriptional regulator</fullName>
    </submittedName>
</protein>
<dbReference type="Gene3D" id="1.10.10.10">
    <property type="entry name" value="Winged helix-like DNA-binding domain superfamily/Winged helix DNA-binding domain"/>
    <property type="match status" value="1"/>
</dbReference>
<evidence type="ECO:0000256" key="1">
    <source>
        <dbReference type="ARBA" id="ARBA00023125"/>
    </source>
</evidence>
<dbReference type="InterPro" id="IPR001867">
    <property type="entry name" value="OmpR/PhoB-type_DNA-bd"/>
</dbReference>
<evidence type="ECO:0000313" key="4">
    <source>
        <dbReference type="Proteomes" id="UP000319525"/>
    </source>
</evidence>
<dbReference type="SUPFAM" id="SSF46894">
    <property type="entry name" value="C-terminal effector domain of the bipartite response regulators"/>
    <property type="match status" value="1"/>
</dbReference>
<organism evidence="3 4">
    <name type="scientific">Microbacterium testaceum</name>
    <name type="common">Aureobacterium testaceum</name>
    <name type="synonym">Brevibacterium testaceum</name>
    <dbReference type="NCBI Taxonomy" id="2033"/>
    <lineage>
        <taxon>Bacteria</taxon>
        <taxon>Bacillati</taxon>
        <taxon>Actinomycetota</taxon>
        <taxon>Actinomycetes</taxon>
        <taxon>Micrococcales</taxon>
        <taxon>Microbacteriaceae</taxon>
        <taxon>Microbacterium</taxon>
    </lineage>
</organism>
<sequence length="950" mass="101314">MRVRFFGGLSVDTGEGHVTVPGRGQQSLLLRLAVDAGTTVGYRALAEDIWGLDTPDDPRAALQSLVSRLRRALPTGTVSSAPGGYRLDLPRTAIDITCFQDLVAQARSTGDAAPAREALALWSGEVWTPHDGFDWLVRDLLEDRSHAERVVATAPPPVAGSFSAADVTPAALTALVGRGVELDAIRERLTTDRLVTLIGPGGAGKTTLAVETVRAVTDSIVVELAPAAAGDVWTAIAGAVGRRIRLPESAGASLTAAERVAEAVTGRRVVIVLDNCEHVIHEAAEAALALLRMSPGVRVLTTSREPLGIPGEAFVDLGPLPPEDAATLFAQRVRSARGRVPDDDERETAQRIVRRLDGLPLAIELAAARSRTLSLAEIDAGLDDRFALLSNGPRLSSQRHRTLRALIDWSWDTLGGGERTALQVAAVFPDGIGAADAAAVARAFDRDAADFDALVDRSLLVRREGRFRMLETVREYGLERLREDGNEVPFRARAAAVLTRLAAQREQTVRGPGLRAALAWFDANDENLAAALRTYVDSGDRREGIPLLRSLLWPWAVRERGDDLRRAVGEFADADAPLDSEARVVVESLALFSASFPEAGRTATVAPEAYAVRRAELEAAAAAYPSEVTALVAPLLRLAATVILAGGGEGERTWHVEVTDDELAEAPPWSRAILHALRAGAAQNSGDMDALGVESAKALQMFEMIGDPWGTGFASQLRSEWLVLADRLDEALAVIDRSGDAIRGLTSAPDLLQQEAQAVGILLRLGRLDLARRRAADIDRAAAADGSVRALGQARMTAAQIEIAADDGDAALRQIERIDLAGQPGIPDQFLAWIDAQRAQALLLLGRCDEARDVLRTGLTRAADSRDHPIIAIVLLTVAGWNAAVDRLDRAEEALARADAVRGGSDERAPFAVWVRERMTAGAEVTPAPAVGIRPALSKVDAETLLALLD</sequence>
<dbReference type="InterPro" id="IPR049945">
    <property type="entry name" value="AAA_22"/>
</dbReference>
<dbReference type="AlphaFoldDB" id="A0A4Y3QTE9"/>
<evidence type="ECO:0000259" key="2">
    <source>
        <dbReference type="SMART" id="SM00862"/>
    </source>
</evidence>
<dbReference type="InterPro" id="IPR011990">
    <property type="entry name" value="TPR-like_helical_dom_sf"/>
</dbReference>
<keyword evidence="1" id="KW-0238">DNA-binding</keyword>
<dbReference type="GeneID" id="57145915"/>
<dbReference type="InterPro" id="IPR027417">
    <property type="entry name" value="P-loop_NTPase"/>
</dbReference>
<dbReference type="PRINTS" id="PR00364">
    <property type="entry name" value="DISEASERSIST"/>
</dbReference>
<dbReference type="PANTHER" id="PTHR47691:SF3">
    <property type="entry name" value="HTH-TYPE TRANSCRIPTIONAL REGULATOR RV0890C-RELATED"/>
    <property type="match status" value="1"/>
</dbReference>